<dbReference type="GO" id="GO:1990362">
    <property type="term" value="F:butanol dehydrogenase (NAD+) activity"/>
    <property type="evidence" value="ECO:0007669"/>
    <property type="project" value="InterPro"/>
</dbReference>
<gene>
    <name evidence="4" type="ORF">IAB46_00485</name>
</gene>
<dbReference type="GO" id="GO:0008106">
    <property type="term" value="F:alcohol dehydrogenase (NADP+) activity"/>
    <property type="evidence" value="ECO:0007669"/>
    <property type="project" value="TreeGrafter"/>
</dbReference>
<comment type="caution">
    <text evidence="4">The sequence shown here is derived from an EMBL/GenBank/DDBJ whole genome shotgun (WGS) entry which is preliminary data.</text>
</comment>
<evidence type="ECO:0000259" key="3">
    <source>
        <dbReference type="Pfam" id="PF25137"/>
    </source>
</evidence>
<evidence type="ECO:0000259" key="2">
    <source>
        <dbReference type="Pfam" id="PF00465"/>
    </source>
</evidence>
<dbReference type="Pfam" id="PF00465">
    <property type="entry name" value="Fe-ADH"/>
    <property type="match status" value="1"/>
</dbReference>
<dbReference type="Pfam" id="PF25137">
    <property type="entry name" value="ADH_Fe_C"/>
    <property type="match status" value="1"/>
</dbReference>
<reference evidence="4" key="1">
    <citation type="submission" date="2020-10" db="EMBL/GenBank/DDBJ databases">
        <authorList>
            <person name="Gilroy R."/>
        </authorList>
    </citation>
    <scope>NUCLEOTIDE SEQUENCE</scope>
    <source>
        <strain evidence="4">CHK178-757</strain>
    </source>
</reference>
<dbReference type="PANTHER" id="PTHR43633:SF1">
    <property type="entry name" value="ALCOHOL DEHYDROGENASE YQHD"/>
    <property type="match status" value="1"/>
</dbReference>
<dbReference type="FunFam" id="3.40.50.1970:FF:000003">
    <property type="entry name" value="Alcohol dehydrogenase, iron-containing"/>
    <property type="match status" value="1"/>
</dbReference>
<dbReference type="InterPro" id="IPR001670">
    <property type="entry name" value="ADH_Fe/GldA"/>
</dbReference>
<dbReference type="Gene3D" id="1.20.1090.10">
    <property type="entry name" value="Dehydroquinate synthase-like - alpha domain"/>
    <property type="match status" value="1"/>
</dbReference>
<dbReference type="InterPro" id="IPR044731">
    <property type="entry name" value="BDH-like"/>
</dbReference>
<evidence type="ECO:0000256" key="1">
    <source>
        <dbReference type="ARBA" id="ARBA00023002"/>
    </source>
</evidence>
<name>A0A9D1F1Q9_9FIRM</name>
<organism evidence="4 5">
    <name type="scientific">Candidatus Scybalocola faecigallinarum</name>
    <dbReference type="NCBI Taxonomy" id="2840941"/>
    <lineage>
        <taxon>Bacteria</taxon>
        <taxon>Bacillati</taxon>
        <taxon>Bacillota</taxon>
        <taxon>Clostridia</taxon>
        <taxon>Lachnospirales</taxon>
        <taxon>Lachnospiraceae</taxon>
        <taxon>Lachnospiraceae incertae sedis</taxon>
        <taxon>Candidatus Scybalocola (ex Gilroy et al. 2021)</taxon>
    </lineage>
</organism>
<reference evidence="4" key="2">
    <citation type="journal article" date="2021" name="PeerJ">
        <title>Extensive microbial diversity within the chicken gut microbiome revealed by metagenomics and culture.</title>
        <authorList>
            <person name="Gilroy R."/>
            <person name="Ravi A."/>
            <person name="Getino M."/>
            <person name="Pursley I."/>
            <person name="Horton D.L."/>
            <person name="Alikhan N.F."/>
            <person name="Baker D."/>
            <person name="Gharbi K."/>
            <person name="Hall N."/>
            <person name="Watson M."/>
            <person name="Adriaenssens E.M."/>
            <person name="Foster-Nyarko E."/>
            <person name="Jarju S."/>
            <person name="Secka A."/>
            <person name="Antonio M."/>
            <person name="Oren A."/>
            <person name="Chaudhuri R.R."/>
            <person name="La Ragione R."/>
            <person name="Hildebrand F."/>
            <person name="Pallen M.J."/>
        </authorList>
    </citation>
    <scope>NUCLEOTIDE SEQUENCE</scope>
    <source>
        <strain evidence="4">CHK178-757</strain>
    </source>
</reference>
<dbReference type="InterPro" id="IPR056798">
    <property type="entry name" value="ADH_Fe_C"/>
</dbReference>
<accession>A0A9D1F1Q9</accession>
<dbReference type="Gene3D" id="3.40.50.1970">
    <property type="match status" value="1"/>
</dbReference>
<feature type="domain" description="Alcohol dehydrogenase iron-type/glycerol dehydrogenase GldA" evidence="2">
    <location>
        <begin position="10"/>
        <end position="179"/>
    </location>
</feature>
<dbReference type="Proteomes" id="UP000823927">
    <property type="component" value="Unassembled WGS sequence"/>
</dbReference>
<proteinExistence type="predicted"/>
<dbReference type="AlphaFoldDB" id="A0A9D1F1Q9"/>
<sequence length="389" mass="42824">MNNFIYENKTKVFFGRGCVREFLACLIKDFDTVLLAYGQGSVKKNGIYDEVLNILMKEGKNVVEFPGIMPNPTYQKVLEGVRLVRSKKVKMILGIGGGSVMDCCKGVALAAGYDGDAWGNFWDRRGIVDFDPVSVGVIVTAGGTGSECNGAAVITNEVQKVKIGYDYPKCNPVFALMDPAYTFSLPKLQMASGAFDSLSHIMETYFSEPDEQNVSDELAEALMRSIIKNARIAVENPGDYTARSNLLWASTLSENRLIKMGKKCDFTCHLMAHQLGAYTNCNHSCAVAVLQPVYYRHIYKDSVEKFARFAENVWHIPKDGHSEEQMARAGIDALEGFAAELGLPGTLKALGVTDKDGLKQIAASCHYSPGGYRKLGSDEMLEIFQECFD</sequence>
<dbReference type="GO" id="GO:0046872">
    <property type="term" value="F:metal ion binding"/>
    <property type="evidence" value="ECO:0007669"/>
    <property type="project" value="InterPro"/>
</dbReference>
<keyword evidence="1" id="KW-0560">Oxidoreductase</keyword>
<dbReference type="GO" id="GO:1990002">
    <property type="term" value="F:methylglyoxal reductase (NADPH) (acetol producing) activity"/>
    <property type="evidence" value="ECO:0007669"/>
    <property type="project" value="TreeGrafter"/>
</dbReference>
<dbReference type="SUPFAM" id="SSF56796">
    <property type="entry name" value="Dehydroquinate synthase-like"/>
    <property type="match status" value="1"/>
</dbReference>
<dbReference type="EMBL" id="DVIT01000002">
    <property type="protein sequence ID" value="HIS46040.1"/>
    <property type="molecule type" value="Genomic_DNA"/>
</dbReference>
<evidence type="ECO:0000313" key="5">
    <source>
        <dbReference type="Proteomes" id="UP000823927"/>
    </source>
</evidence>
<feature type="domain" description="Fe-containing alcohol dehydrogenase-like C-terminal" evidence="3">
    <location>
        <begin position="191"/>
        <end position="386"/>
    </location>
</feature>
<evidence type="ECO:0000313" key="4">
    <source>
        <dbReference type="EMBL" id="HIS46040.1"/>
    </source>
</evidence>
<dbReference type="GO" id="GO:0005829">
    <property type="term" value="C:cytosol"/>
    <property type="evidence" value="ECO:0007669"/>
    <property type="project" value="TreeGrafter"/>
</dbReference>
<protein>
    <submittedName>
        <fullName evidence="4">Iron-containing alcohol dehydrogenase</fullName>
    </submittedName>
</protein>
<dbReference type="CDD" id="cd08187">
    <property type="entry name" value="BDH"/>
    <property type="match status" value="1"/>
</dbReference>
<dbReference type="PANTHER" id="PTHR43633">
    <property type="entry name" value="ALCOHOL DEHYDROGENASE YQHD"/>
    <property type="match status" value="1"/>
</dbReference>